<evidence type="ECO:0000256" key="1">
    <source>
        <dbReference type="ARBA" id="ARBA00004123"/>
    </source>
</evidence>
<keyword evidence="7" id="KW-0539">Nucleus</keyword>
<dbReference type="InterPro" id="IPR027976">
    <property type="entry name" value="TAF1D"/>
</dbReference>
<dbReference type="GO" id="GO:0003677">
    <property type="term" value="F:DNA binding"/>
    <property type="evidence" value="ECO:0007669"/>
    <property type="project" value="UniProtKB-KW"/>
</dbReference>
<comment type="subunit">
    <text evidence="9">Component of the transcription factor SL1/TIF-IB complex, composed of TBP and at least TAF1A, TAF1B, TAF1C and TAF1D. Interacts with UBTF.</text>
</comment>
<dbReference type="GO" id="GO:0005654">
    <property type="term" value="C:nucleoplasm"/>
    <property type="evidence" value="ECO:0007669"/>
    <property type="project" value="TreeGrafter"/>
</dbReference>
<dbReference type="GO" id="GO:0005668">
    <property type="term" value="C:RNA polymerase transcription factor SL1 complex"/>
    <property type="evidence" value="ECO:0007669"/>
    <property type="project" value="InterPro"/>
</dbReference>
<dbReference type="PANTHER" id="PTHR14562">
    <property type="entry name" value="TATA BOX-BINDING PROTEIN ASSOCIATED FACTOR RNA POLYMERASE I SUBUNIT D"/>
    <property type="match status" value="1"/>
</dbReference>
<evidence type="ECO:0000256" key="7">
    <source>
        <dbReference type="ARBA" id="ARBA00023242"/>
    </source>
</evidence>
<evidence type="ECO:0000256" key="8">
    <source>
        <dbReference type="ARBA" id="ARBA00025110"/>
    </source>
</evidence>
<evidence type="ECO:0000256" key="2">
    <source>
        <dbReference type="ARBA" id="ARBA00018992"/>
    </source>
</evidence>
<dbReference type="KEGG" id="cpic:101953551"/>
<dbReference type="Pfam" id="PF15333">
    <property type="entry name" value="TAF1D"/>
    <property type="match status" value="1"/>
</dbReference>
<feature type="region of interest" description="Disordered" evidence="12">
    <location>
        <begin position="325"/>
        <end position="366"/>
    </location>
</feature>
<dbReference type="Ensembl" id="ENSCPBT00000032709.1">
    <property type="protein sequence ID" value="ENSCPBP00000027809.1"/>
    <property type="gene ID" value="ENSCPBG00000019632.1"/>
</dbReference>
<dbReference type="PANTHER" id="PTHR14562:SF3">
    <property type="entry name" value="TATA BOX-BINDING PROTEIN-ASSOCIATED FACTOR RNA POLYMERASE I SUBUNIT D"/>
    <property type="match status" value="1"/>
</dbReference>
<dbReference type="OrthoDB" id="9950926at2759"/>
<evidence type="ECO:0000256" key="12">
    <source>
        <dbReference type="SAM" id="MobiDB-lite"/>
    </source>
</evidence>
<evidence type="ECO:0000256" key="5">
    <source>
        <dbReference type="ARBA" id="ARBA00023125"/>
    </source>
</evidence>
<feature type="region of interest" description="Disordered" evidence="12">
    <location>
        <begin position="169"/>
        <end position="205"/>
    </location>
</feature>
<keyword evidence="6" id="KW-0804">Transcription</keyword>
<evidence type="ECO:0000313" key="14">
    <source>
        <dbReference type="Proteomes" id="UP000694380"/>
    </source>
</evidence>
<proteinExistence type="predicted"/>
<dbReference type="AlphaFoldDB" id="A0A8C3I3K0"/>
<feature type="region of interest" description="Disordered" evidence="12">
    <location>
        <begin position="107"/>
        <end position="144"/>
    </location>
</feature>
<evidence type="ECO:0000256" key="6">
    <source>
        <dbReference type="ARBA" id="ARBA00023163"/>
    </source>
</evidence>
<dbReference type="OMA" id="RKFVHTP"/>
<keyword evidence="4" id="KW-0805">Transcription regulation</keyword>
<reference evidence="13" key="1">
    <citation type="submission" date="2025-08" db="UniProtKB">
        <authorList>
            <consortium name="Ensembl"/>
        </authorList>
    </citation>
    <scope>IDENTIFICATION</scope>
</reference>
<evidence type="ECO:0000256" key="10">
    <source>
        <dbReference type="ARBA" id="ARBA00030353"/>
    </source>
</evidence>
<keyword evidence="5" id="KW-0238">DNA-binding</keyword>
<name>A0A8C3I3K0_CHRPI</name>
<dbReference type="GeneTree" id="ENSGT00390000009061"/>
<feature type="compositionally biased region" description="Polar residues" evidence="12">
    <location>
        <begin position="108"/>
        <end position="121"/>
    </location>
</feature>
<evidence type="ECO:0000313" key="13">
    <source>
        <dbReference type="Ensembl" id="ENSCPBP00000027809.1"/>
    </source>
</evidence>
<gene>
    <name evidence="13" type="primary">TAF1D</name>
</gene>
<feature type="compositionally biased region" description="Basic residues" evidence="12">
    <location>
        <begin position="180"/>
        <end position="195"/>
    </location>
</feature>
<dbReference type="GO" id="GO:0006355">
    <property type="term" value="P:regulation of DNA-templated transcription"/>
    <property type="evidence" value="ECO:0007669"/>
    <property type="project" value="InterPro"/>
</dbReference>
<organism evidence="13 14">
    <name type="scientific">Chrysemys picta bellii</name>
    <name type="common">Western painted turtle</name>
    <name type="synonym">Emys bellii</name>
    <dbReference type="NCBI Taxonomy" id="8478"/>
    <lineage>
        <taxon>Eukaryota</taxon>
        <taxon>Metazoa</taxon>
        <taxon>Chordata</taxon>
        <taxon>Craniata</taxon>
        <taxon>Vertebrata</taxon>
        <taxon>Euteleostomi</taxon>
        <taxon>Archelosauria</taxon>
        <taxon>Testudinata</taxon>
        <taxon>Testudines</taxon>
        <taxon>Cryptodira</taxon>
        <taxon>Durocryptodira</taxon>
        <taxon>Testudinoidea</taxon>
        <taxon>Emydidae</taxon>
        <taxon>Chrysemys</taxon>
    </lineage>
</organism>
<keyword evidence="3" id="KW-0597">Phosphoprotein</keyword>
<evidence type="ECO:0000256" key="4">
    <source>
        <dbReference type="ARBA" id="ARBA00023015"/>
    </source>
</evidence>
<keyword evidence="14" id="KW-1185">Reference proteome</keyword>
<comment type="function">
    <text evidence="8">Component of the transcription factor SL1/TIF-IB complex, which is involved in the assembly of the PIC (preinitiation complex) during RNA polymerase I-dependent transcription. The rate of PIC formation probably is primarily dependent on the rate of association of SL1/TIF-IB with the rDNA promoter. SL1/TIF-IB is involved in stabilization of nucleolar transcription factor 1/UBTF on rDNA. Formation of SL1/TIF-IB excludes the association of TBP with TFIID subunits.</text>
</comment>
<dbReference type="Proteomes" id="UP000694380">
    <property type="component" value="Unplaced"/>
</dbReference>
<comment type="subcellular location">
    <subcellularLocation>
        <location evidence="1">Nucleus</location>
    </subcellularLocation>
</comment>
<accession>A0A8C3I3K0</accession>
<feature type="compositionally biased region" description="Basic residues" evidence="12">
    <location>
        <begin position="325"/>
        <end position="338"/>
    </location>
</feature>
<evidence type="ECO:0000256" key="11">
    <source>
        <dbReference type="ARBA" id="ARBA00032499"/>
    </source>
</evidence>
<sequence length="366" mass="41635">MTDTDEAKTSAFDHFEDSQDLIYAPQEQSNVHEHVAARNSCLGSAQKDSVCEKSSQESYISGRSSKYFTYLTTTVPTNALLDDIGSEIDLSDSTSSLIQHKCNITPAARSSTRHLANSPANTLDRDTSTDSSLDPGSPFKLAKSPGLSRSALNLKASFDYYLRRKYRRQAHQRCKEKPKERKKRYKSTGKPRGRPRLTAPQEEQKKRLLDRGFQFPFVEKEYGRKHIPMKMIFEYEQAALKGYFQYIKMLKYEEHLKKALKNLNASEDLENECMAMRKHKYIDDEGPISPIEETDGDDHNLDPDQEEFGATIVENSCFILSSKLPSKKKSKTKAKHAKLIREDEAEEEQAADGPGPVQEILHRSEN</sequence>
<evidence type="ECO:0000256" key="3">
    <source>
        <dbReference type="ARBA" id="ARBA00022553"/>
    </source>
</evidence>
<evidence type="ECO:0000256" key="9">
    <source>
        <dbReference type="ARBA" id="ARBA00025940"/>
    </source>
</evidence>
<protein>
    <recommendedName>
        <fullName evidence="2">TATA box-binding protein-associated factor RNA polymerase I subunit D</fullName>
    </recommendedName>
    <alternativeName>
        <fullName evidence="11">TATA box-binding protein-associated factor 1D</fullName>
    </alternativeName>
    <alternativeName>
        <fullName evidence="10">Transcription initiation factor SL1/TIF-IB subunit D</fullName>
    </alternativeName>
</protein>
<reference evidence="13" key="2">
    <citation type="submission" date="2025-09" db="UniProtKB">
        <authorList>
            <consortium name="Ensembl"/>
        </authorList>
    </citation>
    <scope>IDENTIFICATION</scope>
</reference>